<organism evidence="1 2">
    <name type="scientific">Mycena indigotica</name>
    <dbReference type="NCBI Taxonomy" id="2126181"/>
    <lineage>
        <taxon>Eukaryota</taxon>
        <taxon>Fungi</taxon>
        <taxon>Dikarya</taxon>
        <taxon>Basidiomycota</taxon>
        <taxon>Agaricomycotina</taxon>
        <taxon>Agaricomycetes</taxon>
        <taxon>Agaricomycetidae</taxon>
        <taxon>Agaricales</taxon>
        <taxon>Marasmiineae</taxon>
        <taxon>Mycenaceae</taxon>
        <taxon>Mycena</taxon>
    </lineage>
</organism>
<dbReference type="Proteomes" id="UP000636479">
    <property type="component" value="Unassembled WGS sequence"/>
</dbReference>
<name>A0A8H6WCA2_9AGAR</name>
<keyword evidence="2" id="KW-1185">Reference proteome</keyword>
<sequence length="234" mass="25997">MSTSIPTSTSKNSGLAQRRKLDVDSVIEDVVGLVVERFPTLFPDVSVDWDAAQRKILMAIQDAYQHPTKSRPPAFKFTEASAVIEQLFDRDGQPQQMPMPVYIYPRSQDPRATTSNPAPTMHLTGASVTLAQILIESRIFDTCAQALKGCQGCGIWDKLRGHLYLKNEASTRTLIHPILTTAASIAQDIISSHPNVDQELQQREQLRGCASKVGAFPREFLSWVLLSDEYDIPT</sequence>
<reference evidence="1" key="1">
    <citation type="submission" date="2020-05" db="EMBL/GenBank/DDBJ databases">
        <title>Mycena genomes resolve the evolution of fungal bioluminescence.</title>
        <authorList>
            <person name="Tsai I.J."/>
        </authorList>
    </citation>
    <scope>NUCLEOTIDE SEQUENCE</scope>
    <source>
        <strain evidence="1">171206Taipei</strain>
    </source>
</reference>
<evidence type="ECO:0000313" key="1">
    <source>
        <dbReference type="EMBL" id="KAF7312617.1"/>
    </source>
</evidence>
<dbReference type="OrthoDB" id="3034219at2759"/>
<comment type="caution">
    <text evidence="1">The sequence shown here is derived from an EMBL/GenBank/DDBJ whole genome shotgun (WGS) entry which is preliminary data.</text>
</comment>
<dbReference type="RefSeq" id="XP_037224725.1">
    <property type="nucleotide sequence ID" value="XM_037359630.1"/>
</dbReference>
<dbReference type="AlphaFoldDB" id="A0A8H6WCA2"/>
<accession>A0A8H6WCA2</accession>
<dbReference type="GeneID" id="59342146"/>
<dbReference type="EMBL" id="JACAZF010000002">
    <property type="protein sequence ID" value="KAF7312617.1"/>
    <property type="molecule type" value="Genomic_DNA"/>
</dbReference>
<evidence type="ECO:0000313" key="2">
    <source>
        <dbReference type="Proteomes" id="UP000636479"/>
    </source>
</evidence>
<protein>
    <submittedName>
        <fullName evidence="1">Uncharacterized protein</fullName>
    </submittedName>
</protein>
<proteinExistence type="predicted"/>
<gene>
    <name evidence="1" type="ORF">MIND_00275800</name>
</gene>